<evidence type="ECO:0000313" key="2">
    <source>
        <dbReference type="Proteomes" id="UP000054851"/>
    </source>
</evidence>
<keyword evidence="2" id="KW-1185">Reference proteome</keyword>
<dbReference type="OrthoDB" id="8082647at2"/>
<evidence type="ECO:0000313" key="1">
    <source>
        <dbReference type="EMBL" id="SAK84313.1"/>
    </source>
</evidence>
<organism evidence="1 2">
    <name type="scientific">Caballeronia hypogeia</name>
    <dbReference type="NCBI Taxonomy" id="1777140"/>
    <lineage>
        <taxon>Bacteria</taxon>
        <taxon>Pseudomonadati</taxon>
        <taxon>Pseudomonadota</taxon>
        <taxon>Betaproteobacteria</taxon>
        <taxon>Burkholderiales</taxon>
        <taxon>Burkholderiaceae</taxon>
        <taxon>Caballeronia</taxon>
    </lineage>
</organism>
<name>A0A158CPP7_9BURK</name>
<gene>
    <name evidence="1" type="ORF">AWB79_05753</name>
</gene>
<proteinExistence type="predicted"/>
<dbReference type="AlphaFoldDB" id="A0A158CPP7"/>
<sequence>MNQRTLYVDDFGHYMDADYRSGPFRFEDLDAALTHARRVVDQFLLDATGPEMSAAALFESFRMFGPDPWIVPGEGDPNIPFSAWNYSQQRCQELCGPR</sequence>
<dbReference type="RefSeq" id="WP_061170834.1">
    <property type="nucleotide sequence ID" value="NZ_FCOA02000026.1"/>
</dbReference>
<protein>
    <submittedName>
        <fullName evidence="1">Uncharacterized protein</fullName>
    </submittedName>
</protein>
<dbReference type="EMBL" id="FCOA02000026">
    <property type="protein sequence ID" value="SAK84313.1"/>
    <property type="molecule type" value="Genomic_DNA"/>
</dbReference>
<reference evidence="1" key="1">
    <citation type="submission" date="2016-01" db="EMBL/GenBank/DDBJ databases">
        <authorList>
            <person name="Peeters C."/>
        </authorList>
    </citation>
    <scope>NUCLEOTIDE SEQUENCE</scope>
    <source>
        <strain evidence="1">LMG 29322</strain>
    </source>
</reference>
<accession>A0A158CPP7</accession>
<comment type="caution">
    <text evidence="1">The sequence shown here is derived from an EMBL/GenBank/DDBJ whole genome shotgun (WGS) entry which is preliminary data.</text>
</comment>
<dbReference type="Proteomes" id="UP000054851">
    <property type="component" value="Unassembled WGS sequence"/>
</dbReference>
<dbReference type="STRING" id="1777140.AWB79_05753"/>